<dbReference type="Proteomes" id="UP000267798">
    <property type="component" value="Unassembled WGS sequence"/>
</dbReference>
<feature type="transmembrane region" description="Helical" evidence="1">
    <location>
        <begin position="197"/>
        <end position="215"/>
    </location>
</feature>
<protein>
    <submittedName>
        <fullName evidence="3">Uncharacterized protein</fullName>
    </submittedName>
</protein>
<organism evidence="3 4">
    <name type="scientific">Paenibacillus pinisoli</name>
    <dbReference type="NCBI Taxonomy" id="1276110"/>
    <lineage>
        <taxon>Bacteria</taxon>
        <taxon>Bacillati</taxon>
        <taxon>Bacillota</taxon>
        <taxon>Bacilli</taxon>
        <taxon>Bacillales</taxon>
        <taxon>Paenibacillaceae</taxon>
        <taxon>Paenibacillus</taxon>
    </lineage>
</organism>
<feature type="transmembrane region" description="Helical" evidence="1">
    <location>
        <begin position="168"/>
        <end position="190"/>
    </location>
</feature>
<keyword evidence="1" id="KW-0472">Membrane</keyword>
<accession>A0A3A6PME3</accession>
<dbReference type="EMBL" id="QXQB01000002">
    <property type="protein sequence ID" value="RJX39409.1"/>
    <property type="molecule type" value="Genomic_DNA"/>
</dbReference>
<keyword evidence="1" id="KW-0812">Transmembrane</keyword>
<evidence type="ECO:0000313" key="3">
    <source>
        <dbReference type="EMBL" id="RJX39409.1"/>
    </source>
</evidence>
<evidence type="ECO:0000256" key="2">
    <source>
        <dbReference type="SAM" id="SignalP"/>
    </source>
</evidence>
<proteinExistence type="predicted"/>
<name>A0A3A6PME3_9BACL</name>
<feature type="signal peptide" evidence="2">
    <location>
        <begin position="1"/>
        <end position="24"/>
    </location>
</feature>
<comment type="caution">
    <text evidence="3">The sequence shown here is derived from an EMBL/GenBank/DDBJ whole genome shotgun (WGS) entry which is preliminary data.</text>
</comment>
<evidence type="ECO:0000256" key="1">
    <source>
        <dbReference type="SAM" id="Phobius"/>
    </source>
</evidence>
<keyword evidence="4" id="KW-1185">Reference proteome</keyword>
<dbReference type="RefSeq" id="WP_120108858.1">
    <property type="nucleotide sequence ID" value="NZ_QXQB01000002.1"/>
</dbReference>
<evidence type="ECO:0000313" key="4">
    <source>
        <dbReference type="Proteomes" id="UP000267798"/>
    </source>
</evidence>
<gene>
    <name evidence="3" type="ORF">D3P09_08185</name>
</gene>
<dbReference type="AlphaFoldDB" id="A0A3A6PME3"/>
<keyword evidence="2" id="KW-0732">Signal</keyword>
<feature type="chain" id="PRO_5017190641" evidence="2">
    <location>
        <begin position="25"/>
        <end position="237"/>
    </location>
</feature>
<reference evidence="3 4" key="1">
    <citation type="submission" date="2018-09" db="EMBL/GenBank/DDBJ databases">
        <title>Paenibacillus aracenensis nov. sp. isolated from a cave in southern Spain.</title>
        <authorList>
            <person name="Jurado V."/>
            <person name="Gutierrez-Patricio S."/>
            <person name="Gonzalez-Pimentel J.L."/>
            <person name="Miller A.Z."/>
            <person name="Laiz L."/>
            <person name="Saiz-Jimenez C."/>
        </authorList>
    </citation>
    <scope>NUCLEOTIDE SEQUENCE [LARGE SCALE GENOMIC DNA]</scope>
    <source>
        <strain evidence="3 4">JCM 19203</strain>
    </source>
</reference>
<sequence length="237" mass="25491">MKKMISVLLSLTLVFSFATSSVFASTPSEEMLNEWEVRAKEFSALIAEYEELTPAEIEELAIMELAKLKKTSVEEVKLELSIVSDLQPFLYINDAGYVAIDSEQAMKSTPQHSDYIRLIEAELQTSGESVEHNSINILAASHCNGENSWNDGVIEKETLFDSCVANQIVAAINIAASVATMAAIVTAAIFPPAALGTAVAAALLNFSAGVVALAASNGCGIKVSRWLFLPWKVVSQC</sequence>
<keyword evidence="1" id="KW-1133">Transmembrane helix</keyword>
<dbReference type="OrthoDB" id="9967059at2"/>